<dbReference type="Gene3D" id="3.40.190.290">
    <property type="match status" value="1"/>
</dbReference>
<evidence type="ECO:0000256" key="3">
    <source>
        <dbReference type="ARBA" id="ARBA00023125"/>
    </source>
</evidence>
<gene>
    <name evidence="6" type="ORF">RC74_00790</name>
</gene>
<dbReference type="AlphaFoldDB" id="A0A126UX42"/>
<dbReference type="InterPro" id="IPR000847">
    <property type="entry name" value="LysR_HTH_N"/>
</dbReference>
<dbReference type="OrthoDB" id="3252676at2"/>
<keyword evidence="7" id="KW-1185">Reference proteome</keyword>
<evidence type="ECO:0000256" key="2">
    <source>
        <dbReference type="ARBA" id="ARBA00023015"/>
    </source>
</evidence>
<dbReference type="STRING" id="1579316.RC74_00790"/>
<protein>
    <submittedName>
        <fullName evidence="6">LysR family transcriptional regulator</fullName>
    </submittedName>
</protein>
<reference evidence="6 7" key="1">
    <citation type="submission" date="2016-02" db="EMBL/GenBank/DDBJ databases">
        <title>Complete genome sequence of Halocynthiibacter arcticus PAMC 20958t from arctic marine sediment.</title>
        <authorList>
            <person name="Lee Y.M."/>
            <person name="Baek K."/>
            <person name="Lee H.K."/>
            <person name="Shin S.C."/>
        </authorList>
    </citation>
    <scope>NUCLEOTIDE SEQUENCE [LARGE SCALE GENOMIC DNA]</scope>
    <source>
        <strain evidence="6">PAMC 20958</strain>
    </source>
</reference>
<dbReference type="PROSITE" id="PS50931">
    <property type="entry name" value="HTH_LYSR"/>
    <property type="match status" value="1"/>
</dbReference>
<comment type="similarity">
    <text evidence="1">Belongs to the LysR transcriptional regulatory family.</text>
</comment>
<dbReference type="Pfam" id="PF00126">
    <property type="entry name" value="HTH_1"/>
    <property type="match status" value="1"/>
</dbReference>
<keyword evidence="2" id="KW-0805">Transcription regulation</keyword>
<dbReference type="RefSeq" id="WP_039000184.1">
    <property type="nucleotide sequence ID" value="NZ_CP014327.1"/>
</dbReference>
<dbReference type="Pfam" id="PF03466">
    <property type="entry name" value="LysR_substrate"/>
    <property type="match status" value="1"/>
</dbReference>
<dbReference type="NCBIfam" id="TIGR03298">
    <property type="entry name" value="argP"/>
    <property type="match status" value="1"/>
</dbReference>
<dbReference type="SUPFAM" id="SSF46785">
    <property type="entry name" value="Winged helix' DNA-binding domain"/>
    <property type="match status" value="1"/>
</dbReference>
<dbReference type="NCBIfam" id="NF009888">
    <property type="entry name" value="PRK13348.1"/>
    <property type="match status" value="1"/>
</dbReference>
<evidence type="ECO:0000313" key="7">
    <source>
        <dbReference type="Proteomes" id="UP000070371"/>
    </source>
</evidence>
<organism evidence="6 7">
    <name type="scientific">Falsihalocynthiibacter arcticus</name>
    <dbReference type="NCBI Taxonomy" id="1579316"/>
    <lineage>
        <taxon>Bacteria</taxon>
        <taxon>Pseudomonadati</taxon>
        <taxon>Pseudomonadota</taxon>
        <taxon>Alphaproteobacteria</taxon>
        <taxon>Rhodobacterales</taxon>
        <taxon>Roseobacteraceae</taxon>
        <taxon>Falsihalocynthiibacter</taxon>
    </lineage>
</organism>
<dbReference type="EMBL" id="CP014327">
    <property type="protein sequence ID" value="AML50009.1"/>
    <property type="molecule type" value="Genomic_DNA"/>
</dbReference>
<sequence>MIDPKSLTAFAAVLRHGSFEAAAHELSVTPSAISQRIKGLEERLGSVLVQRGTPCIATEVGARLHRHSEEVALLEATLAKDLDLPNASPTPPHIKIATNADSLASWLMPALAASEGVMYELIVDDQEHSAEWLRRGEVQAAITSHSTAIQGNDSAPLGSLRYIASASPEFIKRWCPQGITDEAIRTAPALLYSHKDKLQREWVHRQLGHNITTQNHKIPSARGFVDAALLGMGWGMNPEVLIRDHLTQGRLVALDPATPLDIPLFWQVNRRVAPALAPLTKAVKLAATKSLLPP</sequence>
<dbReference type="PANTHER" id="PTHR30579">
    <property type="entry name" value="TRANSCRIPTIONAL REGULATOR"/>
    <property type="match status" value="1"/>
</dbReference>
<dbReference type="Proteomes" id="UP000070371">
    <property type="component" value="Chromosome"/>
</dbReference>
<dbReference type="InterPro" id="IPR050176">
    <property type="entry name" value="LTTR"/>
</dbReference>
<dbReference type="GO" id="GO:0003677">
    <property type="term" value="F:DNA binding"/>
    <property type="evidence" value="ECO:0007669"/>
    <property type="project" value="UniProtKB-KW"/>
</dbReference>
<proteinExistence type="inferred from homology"/>
<dbReference type="Gene3D" id="1.10.10.10">
    <property type="entry name" value="Winged helix-like DNA-binding domain superfamily/Winged helix DNA-binding domain"/>
    <property type="match status" value="1"/>
</dbReference>
<dbReference type="SUPFAM" id="SSF53850">
    <property type="entry name" value="Periplasmic binding protein-like II"/>
    <property type="match status" value="1"/>
</dbReference>
<dbReference type="KEGG" id="hat:RC74_00790"/>
<dbReference type="GO" id="GO:0003700">
    <property type="term" value="F:DNA-binding transcription factor activity"/>
    <property type="evidence" value="ECO:0007669"/>
    <property type="project" value="InterPro"/>
</dbReference>
<dbReference type="PANTHER" id="PTHR30579:SF2">
    <property type="entry name" value="HTH-TYPE TRANSCRIPTIONAL REGULATOR ARGP"/>
    <property type="match status" value="1"/>
</dbReference>
<dbReference type="NCBIfam" id="NF002964">
    <property type="entry name" value="PRK03635.1"/>
    <property type="match status" value="1"/>
</dbReference>
<accession>A0A126UX42</accession>
<dbReference type="InterPro" id="IPR036388">
    <property type="entry name" value="WH-like_DNA-bd_sf"/>
</dbReference>
<name>A0A126UX42_9RHOB</name>
<dbReference type="InterPro" id="IPR036390">
    <property type="entry name" value="WH_DNA-bd_sf"/>
</dbReference>
<feature type="domain" description="HTH lysR-type" evidence="5">
    <location>
        <begin position="2"/>
        <end position="58"/>
    </location>
</feature>
<keyword evidence="4" id="KW-0804">Transcription</keyword>
<evidence type="ECO:0000256" key="1">
    <source>
        <dbReference type="ARBA" id="ARBA00009437"/>
    </source>
</evidence>
<evidence type="ECO:0000256" key="4">
    <source>
        <dbReference type="ARBA" id="ARBA00023163"/>
    </source>
</evidence>
<dbReference type="InterPro" id="IPR017685">
    <property type="entry name" value="ArgP"/>
</dbReference>
<dbReference type="InterPro" id="IPR005119">
    <property type="entry name" value="LysR_subst-bd"/>
</dbReference>
<evidence type="ECO:0000313" key="6">
    <source>
        <dbReference type="EMBL" id="AML50009.1"/>
    </source>
</evidence>
<keyword evidence="3" id="KW-0238">DNA-binding</keyword>
<evidence type="ECO:0000259" key="5">
    <source>
        <dbReference type="PROSITE" id="PS50931"/>
    </source>
</evidence>